<gene>
    <name evidence="1" type="ORF">SAMN05421770_11053</name>
</gene>
<protein>
    <recommendedName>
        <fullName evidence="3">DUF3891 domain-containing protein</fullName>
    </recommendedName>
</protein>
<dbReference type="EMBL" id="FZOU01000010">
    <property type="protein sequence ID" value="SNT38403.1"/>
    <property type="molecule type" value="Genomic_DNA"/>
</dbReference>
<evidence type="ECO:0008006" key="3">
    <source>
        <dbReference type="Google" id="ProtNLM"/>
    </source>
</evidence>
<reference evidence="1 2" key="1">
    <citation type="submission" date="2017-06" db="EMBL/GenBank/DDBJ databases">
        <authorList>
            <person name="Kim H.J."/>
            <person name="Triplett B.A."/>
        </authorList>
    </citation>
    <scope>NUCLEOTIDE SEQUENCE [LARGE SCALE GENOMIC DNA]</scope>
    <source>
        <strain evidence="1 2">DSM 18704</strain>
    </source>
</reference>
<accession>A0A239M8F3</accession>
<dbReference type="RefSeq" id="WP_089410134.1">
    <property type="nucleotide sequence ID" value="NZ_FZOU01000010.1"/>
</dbReference>
<keyword evidence="2" id="KW-1185">Reference proteome</keyword>
<name>A0A239M8F3_9BACT</name>
<organism evidence="1 2">
    <name type="scientific">Granulicella rosea</name>
    <dbReference type="NCBI Taxonomy" id="474952"/>
    <lineage>
        <taxon>Bacteria</taxon>
        <taxon>Pseudomonadati</taxon>
        <taxon>Acidobacteriota</taxon>
        <taxon>Terriglobia</taxon>
        <taxon>Terriglobales</taxon>
        <taxon>Acidobacteriaceae</taxon>
        <taxon>Granulicella</taxon>
    </lineage>
</organism>
<dbReference type="Proteomes" id="UP000198356">
    <property type="component" value="Unassembled WGS sequence"/>
</dbReference>
<evidence type="ECO:0000313" key="1">
    <source>
        <dbReference type="EMBL" id="SNT38403.1"/>
    </source>
</evidence>
<dbReference type="AlphaFoldDB" id="A0A239M8F3"/>
<dbReference type="InterPro" id="IPR024992">
    <property type="entry name" value="DUF3891"/>
</dbReference>
<dbReference type="Pfam" id="PF13030">
    <property type="entry name" value="DUF3891"/>
    <property type="match status" value="1"/>
</dbReference>
<dbReference type="OrthoDB" id="190426at2"/>
<evidence type="ECO:0000313" key="2">
    <source>
        <dbReference type="Proteomes" id="UP000198356"/>
    </source>
</evidence>
<sequence>MLRFETEDGWWLVTHPDHARLAGDFSAVWGNALFAAPEPREHVLRGIHAHDDGWAMRDRKPVVTREGKPAAFSTELVGAYSAFEEIDLEQYLAVRRGAVQLMADEDAYAAILISMHTYNLLSERADRRTIRAEQLPLLDTFLEEQLELQWRLQKQLVGEGELLPEWITWDALKDNFRLLQATDNLSLLSCVDYAGRATLLHPLRKVDGAAQEIVVAHTGVRSFRLTPYPFATDEVTFELKARFVPGPRFTSSEQLQALFDASAPVLLRVTIHA</sequence>
<proteinExistence type="predicted"/>